<proteinExistence type="predicted"/>
<dbReference type="Proteomes" id="UP000718593">
    <property type="component" value="Unassembled WGS sequence"/>
</dbReference>
<dbReference type="Pfam" id="PF09411">
    <property type="entry name" value="PagL"/>
    <property type="match status" value="1"/>
</dbReference>
<accession>A0A930G253</accession>
<gene>
    <name evidence="1" type="ORF">HXL68_10845</name>
</gene>
<evidence type="ECO:0000313" key="1">
    <source>
        <dbReference type="EMBL" id="MBF1165527.1"/>
    </source>
</evidence>
<keyword evidence="1" id="KW-0378">Hydrolase</keyword>
<dbReference type="AlphaFoldDB" id="A0A930G253"/>
<protein>
    <submittedName>
        <fullName evidence="1">Acyloxyacyl hydrolase</fullName>
    </submittedName>
</protein>
<comment type="caution">
    <text evidence="1">The sequence shown here is derived from an EMBL/GenBank/DDBJ whole genome shotgun (WGS) entry which is preliminary data.</text>
</comment>
<reference evidence="1" key="1">
    <citation type="submission" date="2020-04" db="EMBL/GenBank/DDBJ databases">
        <title>Deep metagenomics examines the oral microbiome during advanced dental caries in children, revealing novel taxa and co-occurrences with host molecules.</title>
        <authorList>
            <person name="Baker J.L."/>
            <person name="Morton J.T."/>
            <person name="Dinis M."/>
            <person name="Alvarez R."/>
            <person name="Tran N.C."/>
            <person name="Knight R."/>
            <person name="Edlund A."/>
        </authorList>
    </citation>
    <scope>NUCLEOTIDE SEQUENCE</scope>
    <source>
        <strain evidence="1">JCVI_32_bin.24</strain>
    </source>
</reference>
<dbReference type="InterPro" id="IPR018550">
    <property type="entry name" value="Lipid-A_deacylase-rel"/>
</dbReference>
<name>A0A930G253_9RHOO</name>
<evidence type="ECO:0000313" key="2">
    <source>
        <dbReference type="Proteomes" id="UP000718593"/>
    </source>
</evidence>
<dbReference type="Gene3D" id="2.40.160.20">
    <property type="match status" value="1"/>
</dbReference>
<sequence>MMRAPAGKSDRDLAHVGITSFARWWFVPNTGAELGVGANVFSGTRLGDKDISTAFQFGSSVGLFHRLEGAPWLLGLRLTHYSNAGIKEPNAGQNYIQLRASYVFP</sequence>
<dbReference type="EMBL" id="JABZMI010000223">
    <property type="protein sequence ID" value="MBF1165527.1"/>
    <property type="molecule type" value="Genomic_DNA"/>
</dbReference>
<dbReference type="GO" id="GO:0016787">
    <property type="term" value="F:hydrolase activity"/>
    <property type="evidence" value="ECO:0007669"/>
    <property type="project" value="UniProtKB-KW"/>
</dbReference>
<organism evidence="1 2">
    <name type="scientific">Dechloromonas agitata</name>
    <dbReference type="NCBI Taxonomy" id="73030"/>
    <lineage>
        <taxon>Bacteria</taxon>
        <taxon>Pseudomonadati</taxon>
        <taxon>Pseudomonadota</taxon>
        <taxon>Betaproteobacteria</taxon>
        <taxon>Rhodocyclales</taxon>
        <taxon>Azonexaceae</taxon>
        <taxon>Dechloromonas</taxon>
    </lineage>
</organism>